<dbReference type="InterPro" id="IPR006680">
    <property type="entry name" value="Amidohydro-rel"/>
</dbReference>
<evidence type="ECO:0000313" key="5">
    <source>
        <dbReference type="Proteomes" id="UP000183339"/>
    </source>
</evidence>
<dbReference type="EMBL" id="FOHI01000005">
    <property type="protein sequence ID" value="SET34931.1"/>
    <property type="molecule type" value="Genomic_DNA"/>
</dbReference>
<evidence type="ECO:0000313" key="4">
    <source>
        <dbReference type="EMBL" id="SET34931.1"/>
    </source>
</evidence>
<dbReference type="PANTHER" id="PTHR43135:SF3">
    <property type="entry name" value="ALPHA-D-RIBOSE 1-METHYLPHOSPHONATE 5-TRIPHOSPHATE DIPHOSPHATASE"/>
    <property type="match status" value="1"/>
</dbReference>
<dbReference type="GO" id="GO:0016810">
    <property type="term" value="F:hydrolase activity, acting on carbon-nitrogen (but not peptide) bonds"/>
    <property type="evidence" value="ECO:0007669"/>
    <property type="project" value="InterPro"/>
</dbReference>
<accession>A0A1I0DRM3</accession>
<proteinExistence type="predicted"/>
<organism evidence="4 5">
    <name type="scientific">Nitrosospira multiformis</name>
    <dbReference type="NCBI Taxonomy" id="1231"/>
    <lineage>
        <taxon>Bacteria</taxon>
        <taxon>Pseudomonadati</taxon>
        <taxon>Pseudomonadota</taxon>
        <taxon>Betaproteobacteria</taxon>
        <taxon>Nitrosomonadales</taxon>
        <taxon>Nitrosomonadaceae</taxon>
        <taxon>Nitrosospira</taxon>
    </lineage>
</organism>
<dbReference type="Gene3D" id="3.40.50.10910">
    <property type="entry name" value="Amidohydrolase"/>
    <property type="match status" value="1"/>
</dbReference>
<feature type="domain" description="Amidohydrolase-related" evidence="3">
    <location>
        <begin position="317"/>
        <end position="443"/>
    </location>
</feature>
<keyword evidence="2" id="KW-0732">Signal</keyword>
<dbReference type="PANTHER" id="PTHR43135">
    <property type="entry name" value="ALPHA-D-RIBOSE 1-METHYLPHOSPHONATE 5-TRIPHOSPHATE DIPHOSPHATASE"/>
    <property type="match status" value="1"/>
</dbReference>
<evidence type="ECO:0000259" key="3">
    <source>
        <dbReference type="Pfam" id="PF01979"/>
    </source>
</evidence>
<protein>
    <submittedName>
        <fullName evidence="4">Amidohydrolase family protein</fullName>
    </submittedName>
</protein>
<dbReference type="InterPro" id="IPR011059">
    <property type="entry name" value="Metal-dep_hydrolase_composite"/>
</dbReference>
<dbReference type="InterPro" id="IPR032466">
    <property type="entry name" value="Metal_Hydrolase"/>
</dbReference>
<dbReference type="SUPFAM" id="SSF51556">
    <property type="entry name" value="Metallo-dependent hydrolases"/>
    <property type="match status" value="1"/>
</dbReference>
<feature type="signal peptide" evidence="2">
    <location>
        <begin position="1"/>
        <end position="36"/>
    </location>
</feature>
<dbReference type="Proteomes" id="UP000183339">
    <property type="component" value="Unassembled WGS sequence"/>
</dbReference>
<dbReference type="RefSeq" id="WP_074707690.1">
    <property type="nucleotide sequence ID" value="NZ_FOHI01000005.1"/>
</dbReference>
<dbReference type="OrthoDB" id="9782972at2"/>
<feature type="chain" id="PRO_5010311350" evidence="2">
    <location>
        <begin position="37"/>
        <end position="460"/>
    </location>
</feature>
<keyword evidence="4" id="KW-0378">Hydrolase</keyword>
<dbReference type="Gene3D" id="2.30.40.10">
    <property type="entry name" value="Urease, subunit C, domain 1"/>
    <property type="match status" value="2"/>
</dbReference>
<feature type="region of interest" description="Disordered" evidence="1">
    <location>
        <begin position="199"/>
        <end position="257"/>
    </location>
</feature>
<gene>
    <name evidence="4" type="ORF">SAMN05216412_105126</name>
</gene>
<feature type="compositionally biased region" description="Basic and acidic residues" evidence="1">
    <location>
        <begin position="232"/>
        <end position="244"/>
    </location>
</feature>
<sequence>MKSVCLKITSLISLASRITTGLSLMSIMLASPLAVAQTGKHDALLLHAARVFDGHKMRTNTSVQIVNGKVTQIGPRGSFAPDNAKVIDLGDATILPGFIELHAHLSFQGVPADTVLKHGITTIRDVGGPVHKPYGGNGTLRMLTSGPIITAPGGYPIPLTGEKNIATPVSTEKEARETVRNLIDAGAVVIKIALEPGGEPGAPWSGGHAHGHHHNHAVAGNHAHHAQPNHEPPNHEPTSHEPAKHAHSSHPHPNTDLSTAWPLLPERVVKAIVDEAHVNKRKVTAHIAEVKGAEIAINAGVDEWAHVPCDIIPEPLLKKAVSQGVKIITTLDTLSKCPGVARNARVWREQGGELLYGAEIAHPDVPRGIDAQELMYMMQMGNMETLEVLRAATSKAGEHLGLPLLGTLLPGASADVIAIKGDPTHNLKNLEYPDLVISGGEIVLNNFPAIFQPRAAAGDR</sequence>
<dbReference type="SUPFAM" id="SSF51338">
    <property type="entry name" value="Composite domain of metallo-dependent hydrolases"/>
    <property type="match status" value="2"/>
</dbReference>
<reference evidence="4 5" key="1">
    <citation type="submission" date="2016-10" db="EMBL/GenBank/DDBJ databases">
        <authorList>
            <person name="de Groot N.N."/>
        </authorList>
    </citation>
    <scope>NUCLEOTIDE SEQUENCE [LARGE SCALE GENOMIC DNA]</scope>
    <source>
        <strain evidence="4 5">Nl7</strain>
    </source>
</reference>
<name>A0A1I0DRM3_9PROT</name>
<dbReference type="Gene3D" id="3.30.110.90">
    <property type="entry name" value="Amidohydrolase"/>
    <property type="match status" value="1"/>
</dbReference>
<dbReference type="AlphaFoldDB" id="A0A1I0DRM3"/>
<dbReference type="Pfam" id="PF01979">
    <property type="entry name" value="Amidohydro_1"/>
    <property type="match status" value="1"/>
</dbReference>
<feature type="compositionally biased region" description="Basic residues" evidence="1">
    <location>
        <begin position="209"/>
        <end position="227"/>
    </location>
</feature>
<dbReference type="InterPro" id="IPR051781">
    <property type="entry name" value="Metallo-dep_Hydrolase"/>
</dbReference>
<dbReference type="Gene3D" id="1.20.58.520">
    <property type="entry name" value="Amidohydrolase"/>
    <property type="match status" value="1"/>
</dbReference>
<evidence type="ECO:0000256" key="1">
    <source>
        <dbReference type="SAM" id="MobiDB-lite"/>
    </source>
</evidence>
<dbReference type="Gene3D" id="3.20.20.140">
    <property type="entry name" value="Metal-dependent hydrolases"/>
    <property type="match status" value="1"/>
</dbReference>
<evidence type="ECO:0000256" key="2">
    <source>
        <dbReference type="SAM" id="SignalP"/>
    </source>
</evidence>